<sequence length="289" mass="33929">MVKLTPDLINQSMQYMNPCRDRELDLRGYKIPQIENMGATLDQFDTIDFSDNDIRKLDGFPHLPRLKCLLMNNNRIVRISDTLHESLPNLESVVLTGNNVQELGDLEPLAKLPNLQALSLLTNPVSTKQYYREYVAFRFPNLRLLDFRKIKLKEREAAKELFKSKKGKELQREIMRKAKLAMPAADKPTVHNATPADIHKIKEAIKRATNLHEVERLTRMLQSGQITGEFNFNGKLQPFVWLRAFLCRFRLTWWSYLGRNQEKIDLRWTYPRLTYELPSLPFFDTIECY</sequence>
<evidence type="ECO:0000256" key="5">
    <source>
        <dbReference type="ARBA" id="ARBA00024196"/>
    </source>
</evidence>
<evidence type="ECO:0000256" key="3">
    <source>
        <dbReference type="ARBA" id="ARBA00022737"/>
    </source>
</evidence>
<dbReference type="GO" id="GO:0030620">
    <property type="term" value="F:U2 snRNA binding"/>
    <property type="evidence" value="ECO:0007669"/>
    <property type="project" value="InterPro"/>
</dbReference>
<dbReference type="PANTHER" id="PTHR10552">
    <property type="entry name" value="U2 SMALL NUCLEAR RIBONUCLEOPROTEIN A"/>
    <property type="match status" value="1"/>
</dbReference>
<evidence type="ECO:0000256" key="2">
    <source>
        <dbReference type="ARBA" id="ARBA00022614"/>
    </source>
</evidence>
<keyword evidence="4" id="KW-0539">Nucleus</keyword>
<dbReference type="AlphaFoldDB" id="A0A023ENQ1"/>
<keyword evidence="3" id="KW-0677">Repeat</keyword>
<comment type="similarity">
    <text evidence="5">Belongs to the U2 small nuclear ribonucleoprotein A family.</text>
</comment>
<reference evidence="7" key="1">
    <citation type="journal article" date="2014" name="PLoS Negl. Trop. Dis.">
        <title>Identification and characterization of seminal fluid proteins in the Asian tiger mosquito, Aedes albopictus.</title>
        <authorList>
            <person name="Boes K.E."/>
            <person name="Ribeiro J.M."/>
            <person name="Wong A."/>
            <person name="Harrington L.C."/>
            <person name="Wolfner M.F."/>
            <person name="Sirot L.K."/>
        </authorList>
    </citation>
    <scope>NUCLEOTIDE SEQUENCE</scope>
    <source>
        <tissue evidence="7">Reproductive organs</tissue>
    </source>
</reference>
<name>A0A023ENQ1_AEDAL</name>
<proteinExistence type="evidence at transcript level"/>
<dbReference type="SUPFAM" id="SSF52058">
    <property type="entry name" value="L domain-like"/>
    <property type="match status" value="1"/>
</dbReference>
<dbReference type="InterPro" id="IPR032675">
    <property type="entry name" value="LRR_dom_sf"/>
</dbReference>
<dbReference type="Pfam" id="PF14580">
    <property type="entry name" value="LRR_9"/>
    <property type="match status" value="1"/>
</dbReference>
<dbReference type="VEuPathDB" id="VectorBase:AALFPA_059175"/>
<dbReference type="GO" id="GO:0000398">
    <property type="term" value="P:mRNA splicing, via spliceosome"/>
    <property type="evidence" value="ECO:0007669"/>
    <property type="project" value="InterPro"/>
</dbReference>
<protein>
    <recommendedName>
        <fullName evidence="6">Probable U2 small nuclear ribonucleoprotein A'</fullName>
    </recommendedName>
</protein>
<comment type="subcellular location">
    <subcellularLocation>
        <location evidence="1">Nucleus</location>
    </subcellularLocation>
</comment>
<dbReference type="EMBL" id="GAPW01003033">
    <property type="protein sequence ID" value="JAC10565.1"/>
    <property type="molecule type" value="mRNA"/>
</dbReference>
<dbReference type="GO" id="GO:0005686">
    <property type="term" value="C:U2 snRNP"/>
    <property type="evidence" value="ECO:0007669"/>
    <property type="project" value="TreeGrafter"/>
</dbReference>
<dbReference type="Gene3D" id="3.80.10.10">
    <property type="entry name" value="Ribonuclease Inhibitor"/>
    <property type="match status" value="1"/>
</dbReference>
<evidence type="ECO:0000256" key="4">
    <source>
        <dbReference type="ARBA" id="ARBA00023242"/>
    </source>
</evidence>
<evidence type="ECO:0000256" key="1">
    <source>
        <dbReference type="ARBA" id="ARBA00004123"/>
    </source>
</evidence>
<keyword evidence="2" id="KW-0433">Leucine-rich repeat</keyword>
<evidence type="ECO:0000256" key="6">
    <source>
        <dbReference type="ARBA" id="ARBA00069881"/>
    </source>
</evidence>
<evidence type="ECO:0000313" key="7">
    <source>
        <dbReference type="EMBL" id="JAC10565.1"/>
    </source>
</evidence>
<dbReference type="VEuPathDB" id="VectorBase:AALC636_001453"/>
<accession>A0A023ENQ1</accession>
<dbReference type="PANTHER" id="PTHR10552:SF6">
    <property type="entry name" value="U2 SMALL NUCLEAR RIBONUCLEOPROTEIN A"/>
    <property type="match status" value="1"/>
</dbReference>
<organism evidence="7">
    <name type="scientific">Aedes albopictus</name>
    <name type="common">Asian tiger mosquito</name>
    <name type="synonym">Stegomyia albopicta</name>
    <dbReference type="NCBI Taxonomy" id="7160"/>
    <lineage>
        <taxon>Eukaryota</taxon>
        <taxon>Metazoa</taxon>
        <taxon>Ecdysozoa</taxon>
        <taxon>Arthropoda</taxon>
        <taxon>Hexapoda</taxon>
        <taxon>Insecta</taxon>
        <taxon>Pterygota</taxon>
        <taxon>Neoptera</taxon>
        <taxon>Endopterygota</taxon>
        <taxon>Diptera</taxon>
        <taxon>Nematocera</taxon>
        <taxon>Culicoidea</taxon>
        <taxon>Culicidae</taxon>
        <taxon>Culicinae</taxon>
        <taxon>Aedini</taxon>
        <taxon>Aedes</taxon>
        <taxon>Stegomyia</taxon>
    </lineage>
</organism>
<dbReference type="FunFam" id="3.80.10.10:FF:000026">
    <property type="entry name" value="U2 small nuclear ribonucleoprotein A"/>
    <property type="match status" value="1"/>
</dbReference>
<dbReference type="InterPro" id="IPR044640">
    <property type="entry name" value="RU2A"/>
</dbReference>